<organism evidence="11">
    <name type="scientific">marine sediment metagenome</name>
    <dbReference type="NCBI Taxonomy" id="412755"/>
    <lineage>
        <taxon>unclassified sequences</taxon>
        <taxon>metagenomes</taxon>
        <taxon>ecological metagenomes</taxon>
    </lineage>
</organism>
<dbReference type="GO" id="GO:0016740">
    <property type="term" value="F:transferase activity"/>
    <property type="evidence" value="ECO:0007669"/>
    <property type="project" value="UniProtKB-KW"/>
</dbReference>
<keyword evidence="8" id="KW-0460">Magnesium</keyword>
<sequence length="210" mass="23217">DWVNLSPEVIYVLKKSTHYSSLSNGCFDPTVKPLVDIWMKKVKEQGKIPEPSEIKEALALVGWQNLVIDENRGRVRFLKTGMEITLGGIAKGYAIDRACDVLEESDVEKTLVDVGGDIRAIGTKSWNVAVQHPRQEGEWLEVIKLENEAIATSGDYRRFFFLGGKRVHHIINPKTGCPAEACMSVTIVVEICIDADALSTTVFVMGPDDG</sequence>
<evidence type="ECO:0000256" key="6">
    <source>
        <dbReference type="ARBA" id="ARBA00022723"/>
    </source>
</evidence>
<dbReference type="EMBL" id="BARV01037971">
    <property type="protein sequence ID" value="GAI56137.1"/>
    <property type="molecule type" value="Genomic_DNA"/>
</dbReference>
<gene>
    <name evidence="11" type="ORF">S06H3_58620</name>
</gene>
<feature type="non-terminal residue" evidence="11">
    <location>
        <position position="210"/>
    </location>
</feature>
<dbReference type="InterPro" id="IPR003374">
    <property type="entry name" value="ApbE-like_sf"/>
</dbReference>
<keyword evidence="7" id="KW-0274">FAD</keyword>
<evidence type="ECO:0000256" key="7">
    <source>
        <dbReference type="ARBA" id="ARBA00022827"/>
    </source>
</evidence>
<evidence type="ECO:0000256" key="3">
    <source>
        <dbReference type="ARBA" id="ARBA00016337"/>
    </source>
</evidence>
<comment type="caution">
    <text evidence="11">The sequence shown here is derived from an EMBL/GenBank/DDBJ whole genome shotgun (WGS) entry which is preliminary data.</text>
</comment>
<evidence type="ECO:0000256" key="9">
    <source>
        <dbReference type="ARBA" id="ARBA00031306"/>
    </source>
</evidence>
<dbReference type="InterPro" id="IPR024932">
    <property type="entry name" value="ApbE"/>
</dbReference>
<evidence type="ECO:0000256" key="8">
    <source>
        <dbReference type="ARBA" id="ARBA00022842"/>
    </source>
</evidence>
<evidence type="ECO:0000256" key="4">
    <source>
        <dbReference type="ARBA" id="ARBA00022630"/>
    </source>
</evidence>
<feature type="non-terminal residue" evidence="11">
    <location>
        <position position="1"/>
    </location>
</feature>
<comment type="catalytic activity">
    <reaction evidence="10">
        <text>L-threonyl-[protein] + FAD = FMN-L-threonyl-[protein] + AMP + H(+)</text>
        <dbReference type="Rhea" id="RHEA:36847"/>
        <dbReference type="Rhea" id="RHEA-COMP:11060"/>
        <dbReference type="Rhea" id="RHEA-COMP:11061"/>
        <dbReference type="ChEBI" id="CHEBI:15378"/>
        <dbReference type="ChEBI" id="CHEBI:30013"/>
        <dbReference type="ChEBI" id="CHEBI:57692"/>
        <dbReference type="ChEBI" id="CHEBI:74257"/>
        <dbReference type="ChEBI" id="CHEBI:456215"/>
        <dbReference type="EC" id="2.7.1.180"/>
    </reaction>
</comment>
<reference evidence="11" key="1">
    <citation type="journal article" date="2014" name="Front. Microbiol.">
        <title>High frequency of phylogenetically diverse reductive dehalogenase-homologous genes in deep subseafloor sedimentary metagenomes.</title>
        <authorList>
            <person name="Kawai M."/>
            <person name="Futagami T."/>
            <person name="Toyoda A."/>
            <person name="Takaki Y."/>
            <person name="Nishi S."/>
            <person name="Hori S."/>
            <person name="Arai W."/>
            <person name="Tsubouchi T."/>
            <person name="Morono Y."/>
            <person name="Uchiyama I."/>
            <person name="Ito T."/>
            <person name="Fujiyama A."/>
            <person name="Inagaki F."/>
            <person name="Takami H."/>
        </authorList>
    </citation>
    <scope>NUCLEOTIDE SEQUENCE</scope>
    <source>
        <strain evidence="11">Expedition CK06-06</strain>
    </source>
</reference>
<dbReference type="SUPFAM" id="SSF143631">
    <property type="entry name" value="ApbE-like"/>
    <property type="match status" value="1"/>
</dbReference>
<dbReference type="AlphaFoldDB" id="X1PIM3"/>
<keyword evidence="6" id="KW-0479">Metal-binding</keyword>
<evidence type="ECO:0000313" key="11">
    <source>
        <dbReference type="EMBL" id="GAI56137.1"/>
    </source>
</evidence>
<evidence type="ECO:0000256" key="5">
    <source>
        <dbReference type="ARBA" id="ARBA00022679"/>
    </source>
</evidence>
<keyword evidence="4" id="KW-0285">Flavoprotein</keyword>
<comment type="cofactor">
    <cofactor evidence="1">
        <name>Mg(2+)</name>
        <dbReference type="ChEBI" id="CHEBI:18420"/>
    </cofactor>
</comment>
<keyword evidence="5" id="KW-0808">Transferase</keyword>
<accession>X1PIM3</accession>
<name>X1PIM3_9ZZZZ</name>
<dbReference type="PANTHER" id="PTHR30040:SF2">
    <property type="entry name" value="FAD:PROTEIN FMN TRANSFERASE"/>
    <property type="match status" value="1"/>
</dbReference>
<evidence type="ECO:0000256" key="2">
    <source>
        <dbReference type="ARBA" id="ARBA00011955"/>
    </source>
</evidence>
<proteinExistence type="predicted"/>
<evidence type="ECO:0000256" key="10">
    <source>
        <dbReference type="ARBA" id="ARBA00048540"/>
    </source>
</evidence>
<dbReference type="Pfam" id="PF02424">
    <property type="entry name" value="ApbE"/>
    <property type="match status" value="1"/>
</dbReference>
<protein>
    <recommendedName>
        <fullName evidence="3">FAD:protein FMN transferase</fullName>
        <ecNumber evidence="2">2.7.1.180</ecNumber>
    </recommendedName>
    <alternativeName>
        <fullName evidence="9">Flavin transferase</fullName>
    </alternativeName>
</protein>
<evidence type="ECO:0000256" key="1">
    <source>
        <dbReference type="ARBA" id="ARBA00001946"/>
    </source>
</evidence>
<dbReference type="GO" id="GO:0046872">
    <property type="term" value="F:metal ion binding"/>
    <property type="evidence" value="ECO:0007669"/>
    <property type="project" value="UniProtKB-KW"/>
</dbReference>
<dbReference type="PANTHER" id="PTHR30040">
    <property type="entry name" value="THIAMINE BIOSYNTHESIS LIPOPROTEIN APBE"/>
    <property type="match status" value="1"/>
</dbReference>
<dbReference type="EC" id="2.7.1.180" evidence="2"/>
<dbReference type="Gene3D" id="3.10.520.10">
    <property type="entry name" value="ApbE-like domains"/>
    <property type="match status" value="1"/>
</dbReference>